<evidence type="ECO:0000256" key="1">
    <source>
        <dbReference type="SAM" id="MobiDB-lite"/>
    </source>
</evidence>
<comment type="caution">
    <text evidence="2">The sequence shown here is derived from an EMBL/GenBank/DDBJ whole genome shotgun (WGS) entry which is preliminary data.</text>
</comment>
<keyword evidence="3" id="KW-1185">Reference proteome</keyword>
<proteinExistence type="predicted"/>
<dbReference type="EMBL" id="SOYY01000011">
    <property type="protein sequence ID" value="KAA0715175.1"/>
    <property type="molecule type" value="Genomic_DNA"/>
</dbReference>
<evidence type="ECO:0000313" key="2">
    <source>
        <dbReference type="EMBL" id="KAA0715175.1"/>
    </source>
</evidence>
<dbReference type="AlphaFoldDB" id="A0A5A9P0S0"/>
<dbReference type="Proteomes" id="UP000324632">
    <property type="component" value="Chromosome 11"/>
</dbReference>
<feature type="region of interest" description="Disordered" evidence="1">
    <location>
        <begin position="1"/>
        <end position="60"/>
    </location>
</feature>
<protein>
    <submittedName>
        <fullName evidence="2">Uncharacterized protein</fullName>
    </submittedName>
</protein>
<accession>A0A5A9P0S0</accession>
<sequence>MGARLSRKKSEGGTGVEQNPAEEVNKTAEQKPENEVQENASDDTPTAQPDSSTSFLESITQAVEERVNTVTEQISAPVEDVVNKGIKAVESALAAVSLNAKEPAAPEQEPERIQSSTPEPLVSLSASGSAALQSDSTLLDVLLKSQPISESLIPECDSEVRAGNETITSQTVEDIVSNENKDFLECLDTVVTPSVDLLDYKLTYESTIPDLDLADTLGGVRQEACEAVDLI</sequence>
<gene>
    <name evidence="2" type="ORF">E1301_Tti008774</name>
</gene>
<name>A0A5A9P0S0_9TELE</name>
<organism evidence="2 3">
    <name type="scientific">Triplophysa tibetana</name>
    <dbReference type="NCBI Taxonomy" id="1572043"/>
    <lineage>
        <taxon>Eukaryota</taxon>
        <taxon>Metazoa</taxon>
        <taxon>Chordata</taxon>
        <taxon>Craniata</taxon>
        <taxon>Vertebrata</taxon>
        <taxon>Euteleostomi</taxon>
        <taxon>Actinopterygii</taxon>
        <taxon>Neopterygii</taxon>
        <taxon>Teleostei</taxon>
        <taxon>Ostariophysi</taxon>
        <taxon>Cypriniformes</taxon>
        <taxon>Nemacheilidae</taxon>
        <taxon>Triplophysa</taxon>
    </lineage>
</organism>
<feature type="compositionally biased region" description="Polar residues" evidence="1">
    <location>
        <begin position="37"/>
        <end position="60"/>
    </location>
</feature>
<evidence type="ECO:0000313" key="3">
    <source>
        <dbReference type="Proteomes" id="UP000324632"/>
    </source>
</evidence>
<reference evidence="2 3" key="1">
    <citation type="journal article" date="2019" name="Mol. Ecol. Resour.">
        <title>Chromosome-level genome assembly of Triplophysa tibetana, a fish adapted to the harsh high-altitude environment of the Tibetan Plateau.</title>
        <authorList>
            <person name="Yang X."/>
            <person name="Liu H."/>
            <person name="Ma Z."/>
            <person name="Zou Y."/>
            <person name="Zou M."/>
            <person name="Mao Y."/>
            <person name="Li X."/>
            <person name="Wang H."/>
            <person name="Chen T."/>
            <person name="Wang W."/>
            <person name="Yang R."/>
        </authorList>
    </citation>
    <scope>NUCLEOTIDE SEQUENCE [LARGE SCALE GENOMIC DNA]</scope>
    <source>
        <strain evidence="2">TTIB1903HZAU</strain>
        <tissue evidence="2">Muscle</tissue>
    </source>
</reference>
<feature type="compositionally biased region" description="Basic and acidic residues" evidence="1">
    <location>
        <begin position="23"/>
        <end position="34"/>
    </location>
</feature>
<feature type="region of interest" description="Disordered" evidence="1">
    <location>
        <begin position="100"/>
        <end position="127"/>
    </location>
</feature>